<feature type="disulfide bond" evidence="2">
    <location>
        <begin position="31"/>
        <end position="49"/>
    </location>
</feature>
<reference evidence="4 5" key="2">
    <citation type="submission" date="2018-11" db="EMBL/GenBank/DDBJ databases">
        <authorList>
            <consortium name="Pathogen Informatics"/>
        </authorList>
    </citation>
    <scope>NUCLEOTIDE SEQUENCE [LARGE SCALE GENOMIC DNA]</scope>
    <source>
        <strain evidence="4 5">MHpl1</strain>
    </source>
</reference>
<dbReference type="AlphaFoldDB" id="A0A0N4X3K1"/>
<dbReference type="PROSITE" id="PS50068">
    <property type="entry name" value="LDLRA_2"/>
    <property type="match status" value="1"/>
</dbReference>
<accession>A0A0N4X3K1</accession>
<feature type="disulfide bond" evidence="2">
    <location>
        <begin position="24"/>
        <end position="36"/>
    </location>
</feature>
<dbReference type="Gene3D" id="4.10.400.10">
    <property type="entry name" value="Low-density Lipoprotein Receptor"/>
    <property type="match status" value="1"/>
</dbReference>
<dbReference type="WBParaSite" id="HPLM_0001894301-mRNA-1">
    <property type="protein sequence ID" value="HPLM_0001894301-mRNA-1"/>
    <property type="gene ID" value="HPLM_0001894301"/>
</dbReference>
<dbReference type="Proteomes" id="UP000268014">
    <property type="component" value="Unassembled WGS sequence"/>
</dbReference>
<dbReference type="InterPro" id="IPR002172">
    <property type="entry name" value="LDrepeatLR_classA_rpt"/>
</dbReference>
<dbReference type="Pfam" id="PF00057">
    <property type="entry name" value="Ldl_recept_a"/>
    <property type="match status" value="1"/>
</dbReference>
<keyword evidence="3" id="KW-0732">Signal</keyword>
<evidence type="ECO:0000256" key="2">
    <source>
        <dbReference type="PROSITE-ProRule" id="PRU00124"/>
    </source>
</evidence>
<dbReference type="OrthoDB" id="9991628at2759"/>
<evidence type="ECO:0000256" key="1">
    <source>
        <dbReference type="ARBA" id="ARBA00023157"/>
    </source>
</evidence>
<dbReference type="EMBL" id="UZAF01020935">
    <property type="protein sequence ID" value="VDO74083.1"/>
    <property type="molecule type" value="Genomic_DNA"/>
</dbReference>
<dbReference type="InterPro" id="IPR036055">
    <property type="entry name" value="LDL_receptor-like_sf"/>
</dbReference>
<feature type="chain" id="PRO_5043124419" evidence="3">
    <location>
        <begin position="23"/>
        <end position="52"/>
    </location>
</feature>
<evidence type="ECO:0000256" key="3">
    <source>
        <dbReference type="SAM" id="SignalP"/>
    </source>
</evidence>
<protein>
    <submittedName>
        <fullName evidence="6">Low-density lipoprotein receptor domain class A</fullName>
    </submittedName>
</protein>
<name>A0A0N4X3K1_HAEPC</name>
<keyword evidence="5" id="KW-1185">Reference proteome</keyword>
<evidence type="ECO:0000313" key="5">
    <source>
        <dbReference type="Proteomes" id="UP000268014"/>
    </source>
</evidence>
<organism evidence="6">
    <name type="scientific">Haemonchus placei</name>
    <name type="common">Barber's pole worm</name>
    <dbReference type="NCBI Taxonomy" id="6290"/>
    <lineage>
        <taxon>Eukaryota</taxon>
        <taxon>Metazoa</taxon>
        <taxon>Ecdysozoa</taxon>
        <taxon>Nematoda</taxon>
        <taxon>Chromadorea</taxon>
        <taxon>Rhabditida</taxon>
        <taxon>Rhabditina</taxon>
        <taxon>Rhabditomorpha</taxon>
        <taxon>Strongyloidea</taxon>
        <taxon>Trichostrongylidae</taxon>
        <taxon>Haemonchus</taxon>
    </lineage>
</organism>
<sequence>MRLLCVLSLVIGVVASTATVQAACPPNTFTCKDGSCIPEDWVGDGEADCDDR</sequence>
<dbReference type="SUPFAM" id="SSF57424">
    <property type="entry name" value="LDL receptor-like module"/>
    <property type="match status" value="1"/>
</dbReference>
<dbReference type="STRING" id="6290.A0A0N4X3K1"/>
<comment type="caution">
    <text evidence="2">Lacks conserved residue(s) required for the propagation of feature annotation.</text>
</comment>
<evidence type="ECO:0000313" key="4">
    <source>
        <dbReference type="EMBL" id="VDO74083.1"/>
    </source>
</evidence>
<keyword evidence="1 2" id="KW-1015">Disulfide bond</keyword>
<gene>
    <name evidence="4" type="ORF">HPLM_LOCUS18935</name>
</gene>
<feature type="signal peptide" evidence="3">
    <location>
        <begin position="1"/>
        <end position="22"/>
    </location>
</feature>
<proteinExistence type="predicted"/>
<evidence type="ECO:0000313" key="6">
    <source>
        <dbReference type="WBParaSite" id="HPLM_0001894301-mRNA-1"/>
    </source>
</evidence>
<reference evidence="6" key="1">
    <citation type="submission" date="2017-02" db="UniProtKB">
        <authorList>
            <consortium name="WormBaseParasite"/>
        </authorList>
    </citation>
    <scope>IDENTIFICATION</scope>
</reference>
<dbReference type="CDD" id="cd00112">
    <property type="entry name" value="LDLa"/>
    <property type="match status" value="1"/>
</dbReference>